<protein>
    <submittedName>
        <fullName evidence="9">Anaerobic C4-dicarboxylate transporter</fullName>
    </submittedName>
</protein>
<reference evidence="9 10" key="1">
    <citation type="submission" date="2018-08" db="EMBL/GenBank/DDBJ databases">
        <title>A genome reference for cultivated species of the human gut microbiota.</title>
        <authorList>
            <person name="Zou Y."/>
            <person name="Xue W."/>
            <person name="Luo G."/>
        </authorList>
    </citation>
    <scope>NUCLEOTIDE SEQUENCE [LARGE SCALE GENOMIC DNA]</scope>
    <source>
        <strain evidence="9 10">AF14-18</strain>
    </source>
</reference>
<dbReference type="AlphaFoldDB" id="A0A412ZA26"/>
<evidence type="ECO:0000313" key="9">
    <source>
        <dbReference type="EMBL" id="RGV76937.1"/>
    </source>
</evidence>
<evidence type="ECO:0000313" key="10">
    <source>
        <dbReference type="Proteomes" id="UP000284543"/>
    </source>
</evidence>
<accession>A0A412ZA26</accession>
<gene>
    <name evidence="9" type="ORF">DWW02_10385</name>
</gene>
<dbReference type="NCBIfam" id="TIGR00770">
    <property type="entry name" value="Dcu"/>
    <property type="match status" value="1"/>
</dbReference>
<dbReference type="NCBIfam" id="NF009136">
    <property type="entry name" value="PRK12489.1"/>
    <property type="match status" value="1"/>
</dbReference>
<evidence type="ECO:0000256" key="2">
    <source>
        <dbReference type="ARBA" id="ARBA00006413"/>
    </source>
</evidence>
<evidence type="ECO:0000256" key="1">
    <source>
        <dbReference type="ARBA" id="ARBA00004429"/>
    </source>
</evidence>
<evidence type="ECO:0000256" key="7">
    <source>
        <dbReference type="ARBA" id="ARBA00022989"/>
    </source>
</evidence>
<comment type="subcellular location">
    <subcellularLocation>
        <location evidence="1">Cell inner membrane</location>
        <topology evidence="1">Multi-pass membrane protein</topology>
    </subcellularLocation>
</comment>
<dbReference type="PANTHER" id="PTHR36106:SF1">
    <property type="entry name" value="ANAEROBIC C4-DICARBOXYLATE TRANSPORTER DCUB"/>
    <property type="match status" value="1"/>
</dbReference>
<evidence type="ECO:0000256" key="4">
    <source>
        <dbReference type="ARBA" id="ARBA00022475"/>
    </source>
</evidence>
<name>A0A412ZA26_9FIRM</name>
<keyword evidence="5" id="KW-0997">Cell inner membrane</keyword>
<keyword evidence="8" id="KW-0472">Membrane</keyword>
<dbReference type="GO" id="GO:0015556">
    <property type="term" value="F:C4-dicarboxylate transmembrane transporter activity"/>
    <property type="evidence" value="ECO:0007669"/>
    <property type="project" value="InterPro"/>
</dbReference>
<evidence type="ECO:0000256" key="3">
    <source>
        <dbReference type="ARBA" id="ARBA00022448"/>
    </source>
</evidence>
<dbReference type="InterPro" id="IPR004668">
    <property type="entry name" value="Anaer_Dcu_memb_transpt"/>
</dbReference>
<dbReference type="Pfam" id="PF03605">
    <property type="entry name" value="DcuA_DcuB"/>
    <property type="match status" value="1"/>
</dbReference>
<keyword evidence="4" id="KW-1003">Cell membrane</keyword>
<proteinExistence type="inferred from homology"/>
<keyword evidence="7" id="KW-1133">Transmembrane helix</keyword>
<evidence type="ECO:0000256" key="6">
    <source>
        <dbReference type="ARBA" id="ARBA00022692"/>
    </source>
</evidence>
<organism evidence="9 10">
    <name type="scientific">Enterocloster bolteae</name>
    <dbReference type="NCBI Taxonomy" id="208479"/>
    <lineage>
        <taxon>Bacteria</taxon>
        <taxon>Bacillati</taxon>
        <taxon>Bacillota</taxon>
        <taxon>Clostridia</taxon>
        <taxon>Lachnospirales</taxon>
        <taxon>Lachnospiraceae</taxon>
        <taxon>Enterocloster</taxon>
    </lineage>
</organism>
<keyword evidence="3" id="KW-0813">Transport</keyword>
<dbReference type="PIRSF" id="PIRSF004539">
    <property type="entry name" value="C4-dicrbxl_trns"/>
    <property type="match status" value="1"/>
</dbReference>
<dbReference type="RefSeq" id="WP_002565541.1">
    <property type="nucleotide sequence ID" value="NZ_BAABXO010000001.1"/>
</dbReference>
<sequence>MFWIELIIVLAIIFLGVRIGGTFLAMAGGIGMFIMTFILHVTPSDPPITVILIMIAVICAAATMQACGGLDYLVKIAEKILRRNPRMITVLAPVVAYIFTFMCGTGHIVYSLLPVINEIAIETGVRPERPISASIVSSQQAITACPISAATVAVLAFMAEATGYGSVNIFTLLLVCIPATLVGTVVCALAVIKKGKELADDPEFKARVAAGQIEDYTKAEKKERPATKEAKISVAIFLIAMAGIVLLGAVKPLVPTLADGNKLPLTTVIEIFMLVAAAAMVLITKLDSDKVLDQPVFRTGMFAVVLAFGLCWLVNTFIGDQSSFITDNMSALTNQYPWIYIIAVFIVGAITTSQSSTTMIMVPIGIALGLPANIIVAGWIACSSNYFIPASGQCVAAIAFDSAGTTKIGKFVLNHSYMVPGLVCTVVSVAAALLLGSVIF</sequence>
<evidence type="ECO:0000256" key="5">
    <source>
        <dbReference type="ARBA" id="ARBA00022519"/>
    </source>
</evidence>
<comment type="caution">
    <text evidence="9">The sequence shown here is derived from an EMBL/GenBank/DDBJ whole genome shotgun (WGS) entry which is preliminary data.</text>
</comment>
<dbReference type="Proteomes" id="UP000284543">
    <property type="component" value="Unassembled WGS sequence"/>
</dbReference>
<dbReference type="PANTHER" id="PTHR36106">
    <property type="entry name" value="ANAEROBIC C4-DICARBOXYLATE TRANSPORTER DCUB"/>
    <property type="match status" value="1"/>
</dbReference>
<dbReference type="NCBIfam" id="NF006927">
    <property type="entry name" value="PRK09412.1"/>
    <property type="match status" value="1"/>
</dbReference>
<evidence type="ECO:0000256" key="8">
    <source>
        <dbReference type="ARBA" id="ARBA00023136"/>
    </source>
</evidence>
<dbReference type="GO" id="GO:0005886">
    <property type="term" value="C:plasma membrane"/>
    <property type="evidence" value="ECO:0007669"/>
    <property type="project" value="UniProtKB-SubCell"/>
</dbReference>
<keyword evidence="6" id="KW-0812">Transmembrane</keyword>
<dbReference type="EMBL" id="QRZM01000003">
    <property type="protein sequence ID" value="RGV76937.1"/>
    <property type="molecule type" value="Genomic_DNA"/>
</dbReference>
<comment type="similarity">
    <text evidence="2">Belongs to the DcuA/DcuB transporter (TC 2.A.13.1) family.</text>
</comment>